<keyword evidence="3" id="KW-0813">Transport</keyword>
<gene>
    <name evidence="11" type="ORF">ABID14_000042</name>
</gene>
<keyword evidence="12" id="KW-1185">Reference proteome</keyword>
<evidence type="ECO:0000256" key="4">
    <source>
        <dbReference type="ARBA" id="ARBA00022475"/>
    </source>
</evidence>
<evidence type="ECO:0000256" key="9">
    <source>
        <dbReference type="ARBA" id="ARBA00023136"/>
    </source>
</evidence>
<dbReference type="NCBIfam" id="TIGR00739">
    <property type="entry name" value="yajC"/>
    <property type="match status" value="1"/>
</dbReference>
<dbReference type="PRINTS" id="PR01853">
    <property type="entry name" value="YAJCTRNLCASE"/>
</dbReference>
<dbReference type="PANTHER" id="PTHR33909">
    <property type="entry name" value="SEC TRANSLOCON ACCESSORY COMPLEX SUBUNIT YAJC"/>
    <property type="match status" value="1"/>
</dbReference>
<dbReference type="EMBL" id="JBEPMA010000001">
    <property type="protein sequence ID" value="MET3616422.1"/>
    <property type="molecule type" value="Genomic_DNA"/>
</dbReference>
<evidence type="ECO:0000256" key="6">
    <source>
        <dbReference type="ARBA" id="ARBA00022927"/>
    </source>
</evidence>
<name>A0ABV2J6M1_9FIRM</name>
<evidence type="ECO:0000256" key="10">
    <source>
        <dbReference type="SAM" id="Phobius"/>
    </source>
</evidence>
<sequence>MQNSTMLVQFLPLVLMFVIFYFFLIRPQKKKENEIKDMRENLKVGDKVMTIGGIIGKIVLIKEDYVVIESSSNNSKLDIMKWGISGTFKDKTELKEEN</sequence>
<keyword evidence="6" id="KW-0653">Protein transport</keyword>
<dbReference type="InterPro" id="IPR003849">
    <property type="entry name" value="Preprotein_translocase_YajC"/>
</dbReference>
<dbReference type="PANTHER" id="PTHR33909:SF1">
    <property type="entry name" value="SEC TRANSLOCON ACCESSORY COMPLEX SUBUNIT YAJC"/>
    <property type="match status" value="1"/>
</dbReference>
<evidence type="ECO:0000313" key="11">
    <source>
        <dbReference type="EMBL" id="MET3616422.1"/>
    </source>
</evidence>
<keyword evidence="4" id="KW-1003">Cell membrane</keyword>
<evidence type="ECO:0000256" key="2">
    <source>
        <dbReference type="ARBA" id="ARBA00006742"/>
    </source>
</evidence>
<evidence type="ECO:0000256" key="5">
    <source>
        <dbReference type="ARBA" id="ARBA00022692"/>
    </source>
</evidence>
<protein>
    <submittedName>
        <fullName evidence="11">Preprotein translocase subunit YajC</fullName>
    </submittedName>
</protein>
<feature type="transmembrane region" description="Helical" evidence="10">
    <location>
        <begin position="6"/>
        <end position="25"/>
    </location>
</feature>
<evidence type="ECO:0000256" key="7">
    <source>
        <dbReference type="ARBA" id="ARBA00022989"/>
    </source>
</evidence>
<reference evidence="11 12" key="1">
    <citation type="submission" date="2024-06" db="EMBL/GenBank/DDBJ databases">
        <title>Genomic Encyclopedia of Type Strains, Phase IV (KMG-IV): sequencing the most valuable type-strain genomes for metagenomic binning, comparative biology and taxonomic classification.</title>
        <authorList>
            <person name="Goeker M."/>
        </authorList>
    </citation>
    <scope>NUCLEOTIDE SEQUENCE [LARGE SCALE GENOMIC DNA]</scope>
    <source>
        <strain evidence="11 12">DSM 21460</strain>
    </source>
</reference>
<accession>A0ABV2J6M1</accession>
<keyword evidence="7 10" id="KW-1133">Transmembrane helix</keyword>
<evidence type="ECO:0000256" key="3">
    <source>
        <dbReference type="ARBA" id="ARBA00022448"/>
    </source>
</evidence>
<keyword evidence="5 10" id="KW-0812">Transmembrane</keyword>
<keyword evidence="8" id="KW-0811">Translocation</keyword>
<dbReference type="Proteomes" id="UP001549162">
    <property type="component" value="Unassembled WGS sequence"/>
</dbReference>
<keyword evidence="9 10" id="KW-0472">Membrane</keyword>
<comment type="caution">
    <text evidence="11">The sequence shown here is derived from an EMBL/GenBank/DDBJ whole genome shotgun (WGS) entry which is preliminary data.</text>
</comment>
<organism evidence="11 12">
    <name type="scientific">Peptoniphilus olsenii</name>
    <dbReference type="NCBI Taxonomy" id="411570"/>
    <lineage>
        <taxon>Bacteria</taxon>
        <taxon>Bacillati</taxon>
        <taxon>Bacillota</taxon>
        <taxon>Tissierellia</taxon>
        <taxon>Tissierellales</taxon>
        <taxon>Peptoniphilaceae</taxon>
        <taxon>Peptoniphilus</taxon>
    </lineage>
</organism>
<comment type="similarity">
    <text evidence="2">Belongs to the YajC family.</text>
</comment>
<dbReference type="Pfam" id="PF02699">
    <property type="entry name" value="YajC"/>
    <property type="match status" value="1"/>
</dbReference>
<evidence type="ECO:0000256" key="1">
    <source>
        <dbReference type="ARBA" id="ARBA00004162"/>
    </source>
</evidence>
<proteinExistence type="inferred from homology"/>
<evidence type="ECO:0000256" key="8">
    <source>
        <dbReference type="ARBA" id="ARBA00023010"/>
    </source>
</evidence>
<dbReference type="SMART" id="SM01323">
    <property type="entry name" value="YajC"/>
    <property type="match status" value="1"/>
</dbReference>
<dbReference type="RefSeq" id="WP_354366429.1">
    <property type="nucleotide sequence ID" value="NZ_JBEPMA010000001.1"/>
</dbReference>
<evidence type="ECO:0000313" key="12">
    <source>
        <dbReference type="Proteomes" id="UP001549162"/>
    </source>
</evidence>
<comment type="subcellular location">
    <subcellularLocation>
        <location evidence="1">Cell membrane</location>
        <topology evidence="1">Single-pass membrane protein</topology>
    </subcellularLocation>
</comment>